<gene>
    <name evidence="1" type="ORF">LCGC14_2203050</name>
</gene>
<feature type="non-terminal residue" evidence="1">
    <location>
        <position position="398"/>
    </location>
</feature>
<comment type="caution">
    <text evidence="1">The sequence shown here is derived from an EMBL/GenBank/DDBJ whole genome shotgun (WGS) entry which is preliminary data.</text>
</comment>
<dbReference type="AlphaFoldDB" id="A0A0F9GBU9"/>
<protein>
    <submittedName>
        <fullName evidence="1">Uncharacterized protein</fullName>
    </submittedName>
</protein>
<accession>A0A0F9GBU9</accession>
<sequence length="398" mass="42523">MKKLFSKKLALLFVFLLATVAVCLTVTIDRRPMPAVWWSGSTRDIAWQWAKEIENILEEDAILFNPTDTVPTASEGRMYYNDTANGMIFYNGSSWVTMGTSSGGDSLDTAYGNGVGITIDNGPVTLTATNAADDVALAIVQSDTGTTKGFTLTNAGTGNTIDIQNAQAGTDIEGTDDTWNIATTGAATFVGMASTSGELTMTTSDVLFDDTYDVAWDTSRDMLIFQDNAVLGIGGAHDAVADVTITWNASNLLVESATEDTGEIQIGATNAIDLVLYANTNTNEVAFNANTGTAEFNGYDVQMLDDDIIAYGDSDEFQTYYDETTTDNLITVATNANDAVQIGDGTTNTDLKLMCSTSGDFVILDASANELFFEDADLKINEGAQIEFSVADDSIDWT</sequence>
<dbReference type="EMBL" id="LAZR01029071">
    <property type="protein sequence ID" value="KKL60667.1"/>
    <property type="molecule type" value="Genomic_DNA"/>
</dbReference>
<name>A0A0F9GBU9_9ZZZZ</name>
<organism evidence="1">
    <name type="scientific">marine sediment metagenome</name>
    <dbReference type="NCBI Taxonomy" id="412755"/>
    <lineage>
        <taxon>unclassified sequences</taxon>
        <taxon>metagenomes</taxon>
        <taxon>ecological metagenomes</taxon>
    </lineage>
</organism>
<evidence type="ECO:0000313" key="1">
    <source>
        <dbReference type="EMBL" id="KKL60667.1"/>
    </source>
</evidence>
<reference evidence="1" key="1">
    <citation type="journal article" date="2015" name="Nature">
        <title>Complex archaea that bridge the gap between prokaryotes and eukaryotes.</title>
        <authorList>
            <person name="Spang A."/>
            <person name="Saw J.H."/>
            <person name="Jorgensen S.L."/>
            <person name="Zaremba-Niedzwiedzka K."/>
            <person name="Martijn J."/>
            <person name="Lind A.E."/>
            <person name="van Eijk R."/>
            <person name="Schleper C."/>
            <person name="Guy L."/>
            <person name="Ettema T.J."/>
        </authorList>
    </citation>
    <scope>NUCLEOTIDE SEQUENCE</scope>
</reference>
<proteinExistence type="predicted"/>